<keyword evidence="1" id="KW-0805">Transcription regulation</keyword>
<dbReference type="Proteomes" id="UP000421791">
    <property type="component" value="Unassembled WGS sequence"/>
</dbReference>
<dbReference type="Pfam" id="PF12833">
    <property type="entry name" value="HTH_18"/>
    <property type="match status" value="1"/>
</dbReference>
<dbReference type="RefSeq" id="WP_007748300.1">
    <property type="nucleotide sequence ID" value="NZ_CABIXA010000007.1"/>
</dbReference>
<dbReference type="PROSITE" id="PS01124">
    <property type="entry name" value="HTH_ARAC_FAMILY_2"/>
    <property type="match status" value="1"/>
</dbReference>
<dbReference type="STRING" id="338188.ERS852397_01641"/>
<protein>
    <submittedName>
        <fullName evidence="5 6">Transcriptional regulator</fullName>
    </submittedName>
</protein>
<reference evidence="5 8" key="1">
    <citation type="submission" date="2015-09" db="EMBL/GenBank/DDBJ databases">
        <authorList>
            <consortium name="Pathogen Informatics"/>
        </authorList>
    </citation>
    <scope>NUCLEOTIDE SEQUENCE [LARGE SCALE GENOMIC DNA]</scope>
    <source>
        <strain evidence="5 8">2789STDY5608840</strain>
    </source>
</reference>
<dbReference type="EMBL" id="VWAK01000027">
    <property type="protein sequence ID" value="KAA5229199.1"/>
    <property type="molecule type" value="Genomic_DNA"/>
</dbReference>
<accession>A0A174DKE2</accession>
<dbReference type="AlphaFoldDB" id="A0A174DKE2"/>
<sequence length="274" mass="31572">MYTEYQPSHLLVPYIDNYWEFKGNPDYGMRIHILPDGCTDFIFTLGEVANAVEEGSLIMQPYRSYFVGPMTKYSELVTYTESIHMFGVRFLPCGLSCFTNLPLHEFVNSRVSTNEMKAVFDDTFIEKLGEQKHVTDRIRVVEEYLLAYLARHYQPADSHVAMAVNMINHSKGKRSVRSLMDDVCLCQRHFERKFKHYTGFTPKEYSRIVKFKNAVELLRTTTSANLLTTAVDAGYYDLAHFSKEIKSMSGNTPASFLSLTVPEETTLTYIEPQR</sequence>
<evidence type="ECO:0000313" key="5">
    <source>
        <dbReference type="EMBL" id="CUO24638.1"/>
    </source>
</evidence>
<feature type="domain" description="HTH araC/xylS-type" evidence="4">
    <location>
        <begin position="143"/>
        <end position="259"/>
    </location>
</feature>
<dbReference type="EMBL" id="CYZH01000007">
    <property type="protein sequence ID" value="CUO24638.1"/>
    <property type="molecule type" value="Genomic_DNA"/>
</dbReference>
<dbReference type="GO" id="GO:0043565">
    <property type="term" value="F:sequence-specific DNA binding"/>
    <property type="evidence" value="ECO:0007669"/>
    <property type="project" value="InterPro"/>
</dbReference>
<reference evidence="9 10" key="2">
    <citation type="journal article" date="2019" name="Nat. Med.">
        <title>A library of human gut bacterial isolates paired with longitudinal multiomics data enables mechanistic microbiome research.</title>
        <authorList>
            <person name="Poyet M."/>
            <person name="Groussin M."/>
            <person name="Gibbons S.M."/>
            <person name="Avila-Pacheco J."/>
            <person name="Jiang X."/>
            <person name="Kearney S.M."/>
            <person name="Perrotta A.R."/>
            <person name="Berdy B."/>
            <person name="Zhao S."/>
            <person name="Lieberman T.D."/>
            <person name="Swanson P.K."/>
            <person name="Smith M."/>
            <person name="Roesemann S."/>
            <person name="Alexander J.E."/>
            <person name="Rich S.A."/>
            <person name="Livny J."/>
            <person name="Vlamakis H."/>
            <person name="Clish C."/>
            <person name="Bullock K."/>
            <person name="Deik A."/>
            <person name="Scott J."/>
            <person name="Pierce K.A."/>
            <person name="Xavier R.J."/>
            <person name="Alm E.J."/>
        </authorList>
    </citation>
    <scope>NUCLEOTIDE SEQUENCE [LARGE SCALE GENOMIC DNA]</scope>
    <source>
        <strain evidence="7 10">BIOML-A2</strain>
        <strain evidence="6 9">BIOML-A6</strain>
    </source>
</reference>
<evidence type="ECO:0000256" key="3">
    <source>
        <dbReference type="ARBA" id="ARBA00023163"/>
    </source>
</evidence>
<keyword evidence="3" id="KW-0804">Transcription</keyword>
<dbReference type="Gene3D" id="1.10.10.60">
    <property type="entry name" value="Homeodomain-like"/>
    <property type="match status" value="1"/>
</dbReference>
<organism evidence="5 8">
    <name type="scientific">Bacteroides finegoldii</name>
    <dbReference type="NCBI Taxonomy" id="338188"/>
    <lineage>
        <taxon>Bacteria</taxon>
        <taxon>Pseudomonadati</taxon>
        <taxon>Bacteroidota</taxon>
        <taxon>Bacteroidia</taxon>
        <taxon>Bacteroidales</taxon>
        <taxon>Bacteroidaceae</taxon>
        <taxon>Bacteroides</taxon>
    </lineage>
</organism>
<proteinExistence type="predicted"/>
<evidence type="ECO:0000259" key="4">
    <source>
        <dbReference type="PROSITE" id="PS01124"/>
    </source>
</evidence>
<evidence type="ECO:0000313" key="8">
    <source>
        <dbReference type="Proteomes" id="UP000095517"/>
    </source>
</evidence>
<dbReference type="PANTHER" id="PTHR46796:SF13">
    <property type="entry name" value="HTH-TYPE TRANSCRIPTIONAL ACTIVATOR RHAS"/>
    <property type="match status" value="1"/>
</dbReference>
<dbReference type="PANTHER" id="PTHR46796">
    <property type="entry name" value="HTH-TYPE TRANSCRIPTIONAL ACTIVATOR RHAS-RELATED"/>
    <property type="match status" value="1"/>
</dbReference>
<dbReference type="InterPro" id="IPR050204">
    <property type="entry name" value="AraC_XylS_family_regulators"/>
</dbReference>
<dbReference type="InterPro" id="IPR018060">
    <property type="entry name" value="HTH_AraC"/>
</dbReference>
<dbReference type="EMBL" id="VWAG01000024">
    <property type="protein sequence ID" value="KAA5255745.1"/>
    <property type="molecule type" value="Genomic_DNA"/>
</dbReference>
<evidence type="ECO:0000256" key="2">
    <source>
        <dbReference type="ARBA" id="ARBA00023125"/>
    </source>
</evidence>
<dbReference type="GeneID" id="92989949"/>
<evidence type="ECO:0000313" key="6">
    <source>
        <dbReference type="EMBL" id="KAA5229199.1"/>
    </source>
</evidence>
<evidence type="ECO:0000313" key="10">
    <source>
        <dbReference type="Proteomes" id="UP000440198"/>
    </source>
</evidence>
<keyword evidence="2" id="KW-0238">DNA-binding</keyword>
<dbReference type="Pfam" id="PF20240">
    <property type="entry name" value="DUF6597"/>
    <property type="match status" value="1"/>
</dbReference>
<dbReference type="GO" id="GO:0003700">
    <property type="term" value="F:DNA-binding transcription factor activity"/>
    <property type="evidence" value="ECO:0007669"/>
    <property type="project" value="InterPro"/>
</dbReference>
<name>A0A174DKE2_9BACE</name>
<keyword evidence="10" id="KW-1185">Reference proteome</keyword>
<evidence type="ECO:0000256" key="1">
    <source>
        <dbReference type="ARBA" id="ARBA00023015"/>
    </source>
</evidence>
<dbReference type="Proteomes" id="UP000095517">
    <property type="component" value="Unassembled WGS sequence"/>
</dbReference>
<dbReference type="SMART" id="SM00342">
    <property type="entry name" value="HTH_ARAC"/>
    <property type="match status" value="1"/>
</dbReference>
<dbReference type="InterPro" id="IPR046532">
    <property type="entry name" value="DUF6597"/>
</dbReference>
<gene>
    <name evidence="5" type="ORF">ERS852397_01641</name>
    <name evidence="7" type="ORF">F2Z09_13405</name>
    <name evidence="6" type="ORF">F2Z22_14920</name>
</gene>
<evidence type="ECO:0000313" key="7">
    <source>
        <dbReference type="EMBL" id="KAA5255745.1"/>
    </source>
</evidence>
<dbReference type="Proteomes" id="UP000440198">
    <property type="component" value="Unassembled WGS sequence"/>
</dbReference>
<evidence type="ECO:0000313" key="9">
    <source>
        <dbReference type="Proteomes" id="UP000421791"/>
    </source>
</evidence>